<dbReference type="AlphaFoldDB" id="A0A0E9PKR8"/>
<sequence length="47" mass="5277">MRCCVQFSAVAEYLPLSRSQFAAAVMTVAVCEMRDERTLTHTLRVAN</sequence>
<protein>
    <submittedName>
        <fullName evidence="1">Uncharacterized protein</fullName>
    </submittedName>
</protein>
<reference evidence="1" key="2">
    <citation type="journal article" date="2015" name="Fish Shellfish Immunol.">
        <title>Early steps in the European eel (Anguilla anguilla)-Vibrio vulnificus interaction in the gills: Role of the RtxA13 toxin.</title>
        <authorList>
            <person name="Callol A."/>
            <person name="Pajuelo D."/>
            <person name="Ebbesson L."/>
            <person name="Teles M."/>
            <person name="MacKenzie S."/>
            <person name="Amaro C."/>
        </authorList>
    </citation>
    <scope>NUCLEOTIDE SEQUENCE</scope>
</reference>
<name>A0A0E9PKR8_ANGAN</name>
<organism evidence="1">
    <name type="scientific">Anguilla anguilla</name>
    <name type="common">European freshwater eel</name>
    <name type="synonym">Muraena anguilla</name>
    <dbReference type="NCBI Taxonomy" id="7936"/>
    <lineage>
        <taxon>Eukaryota</taxon>
        <taxon>Metazoa</taxon>
        <taxon>Chordata</taxon>
        <taxon>Craniata</taxon>
        <taxon>Vertebrata</taxon>
        <taxon>Euteleostomi</taxon>
        <taxon>Actinopterygii</taxon>
        <taxon>Neopterygii</taxon>
        <taxon>Teleostei</taxon>
        <taxon>Anguilliformes</taxon>
        <taxon>Anguillidae</taxon>
        <taxon>Anguilla</taxon>
    </lineage>
</organism>
<proteinExistence type="predicted"/>
<evidence type="ECO:0000313" key="1">
    <source>
        <dbReference type="EMBL" id="JAH04413.1"/>
    </source>
</evidence>
<reference evidence="1" key="1">
    <citation type="submission" date="2014-11" db="EMBL/GenBank/DDBJ databases">
        <authorList>
            <person name="Amaro Gonzalez C."/>
        </authorList>
    </citation>
    <scope>NUCLEOTIDE SEQUENCE</scope>
</reference>
<dbReference type="EMBL" id="GBXM01104164">
    <property type="protein sequence ID" value="JAH04413.1"/>
    <property type="molecule type" value="Transcribed_RNA"/>
</dbReference>
<accession>A0A0E9PKR8</accession>